<proteinExistence type="predicted"/>
<keyword evidence="4" id="KW-1185">Reference proteome</keyword>
<feature type="compositionally biased region" description="Basic and acidic residues" evidence="1">
    <location>
        <begin position="121"/>
        <end position="135"/>
    </location>
</feature>
<dbReference type="RefSeq" id="WP_094012888.1">
    <property type="nucleotide sequence ID" value="NZ_NMQW01000001.1"/>
</dbReference>
<reference evidence="3 4" key="1">
    <citation type="submission" date="2017-07" db="EMBL/GenBank/DDBJ databases">
        <title>Genome sequencing and assembly of Paenibacillus rigui.</title>
        <authorList>
            <person name="Mayilraj S."/>
        </authorList>
    </citation>
    <scope>NUCLEOTIDE SEQUENCE [LARGE SCALE GENOMIC DNA]</scope>
    <source>
        <strain evidence="3 4">JCM 16352</strain>
    </source>
</reference>
<evidence type="ECO:0000256" key="2">
    <source>
        <dbReference type="SAM" id="Phobius"/>
    </source>
</evidence>
<protein>
    <submittedName>
        <fullName evidence="3">Uncharacterized protein</fullName>
    </submittedName>
</protein>
<gene>
    <name evidence="3" type="ORF">CF651_00565</name>
</gene>
<organism evidence="3 4">
    <name type="scientific">Paenibacillus rigui</name>
    <dbReference type="NCBI Taxonomy" id="554312"/>
    <lineage>
        <taxon>Bacteria</taxon>
        <taxon>Bacillati</taxon>
        <taxon>Bacillota</taxon>
        <taxon>Bacilli</taxon>
        <taxon>Bacillales</taxon>
        <taxon>Paenibacillaceae</taxon>
        <taxon>Paenibacillus</taxon>
    </lineage>
</organism>
<dbReference type="EMBL" id="NMQW01000001">
    <property type="protein sequence ID" value="OXM88388.1"/>
    <property type="molecule type" value="Genomic_DNA"/>
</dbReference>
<dbReference type="OrthoDB" id="9890330at2"/>
<dbReference type="Proteomes" id="UP000215509">
    <property type="component" value="Unassembled WGS sequence"/>
</dbReference>
<comment type="caution">
    <text evidence="3">The sequence shown here is derived from an EMBL/GenBank/DDBJ whole genome shotgun (WGS) entry which is preliminary data.</text>
</comment>
<evidence type="ECO:0000313" key="3">
    <source>
        <dbReference type="EMBL" id="OXM88388.1"/>
    </source>
</evidence>
<dbReference type="AlphaFoldDB" id="A0A229UY68"/>
<feature type="region of interest" description="Disordered" evidence="1">
    <location>
        <begin position="91"/>
        <end position="135"/>
    </location>
</feature>
<keyword evidence="2" id="KW-0812">Transmembrane</keyword>
<feature type="transmembrane region" description="Helical" evidence="2">
    <location>
        <begin position="6"/>
        <end position="22"/>
    </location>
</feature>
<evidence type="ECO:0000256" key="1">
    <source>
        <dbReference type="SAM" id="MobiDB-lite"/>
    </source>
</evidence>
<keyword evidence="2" id="KW-0472">Membrane</keyword>
<evidence type="ECO:0000313" key="4">
    <source>
        <dbReference type="Proteomes" id="UP000215509"/>
    </source>
</evidence>
<keyword evidence="2" id="KW-1133">Transmembrane helix</keyword>
<name>A0A229UY68_9BACL</name>
<sequence>MQYIIFGVIAIVGLVFLIIYNLRMDAKHRKAQAEPEDAPPLVESVQEKASDDARLLVEDARSHGTLVADAVRTPRTDKDKTTDLEYREALRTFHSVNETGRKEENSGEPEETPSPVPPVQKADDQFREALRSMKK</sequence>
<accession>A0A229UY68</accession>